<reference evidence="3 4" key="1">
    <citation type="journal article" date="2021" name="Elife">
        <title>Chloroplast acquisition without the gene transfer in kleptoplastic sea slugs, Plakobranchus ocellatus.</title>
        <authorList>
            <person name="Maeda T."/>
            <person name="Takahashi S."/>
            <person name="Yoshida T."/>
            <person name="Shimamura S."/>
            <person name="Takaki Y."/>
            <person name="Nagai Y."/>
            <person name="Toyoda A."/>
            <person name="Suzuki Y."/>
            <person name="Arimoto A."/>
            <person name="Ishii H."/>
            <person name="Satoh N."/>
            <person name="Nishiyama T."/>
            <person name="Hasebe M."/>
            <person name="Maruyama T."/>
            <person name="Minagawa J."/>
            <person name="Obokata J."/>
            <person name="Shigenobu S."/>
        </authorList>
    </citation>
    <scope>NUCLEOTIDE SEQUENCE [LARGE SCALE GENOMIC DNA]</scope>
</reference>
<name>A0AAV4GMB1_9GAST</name>
<gene>
    <name evidence="3" type="ORF">ElyMa_006052900</name>
</gene>
<evidence type="ECO:0000313" key="4">
    <source>
        <dbReference type="Proteomes" id="UP000762676"/>
    </source>
</evidence>
<dbReference type="GO" id="GO:0005506">
    <property type="term" value="F:iron ion binding"/>
    <property type="evidence" value="ECO:0007669"/>
    <property type="project" value="InterPro"/>
</dbReference>
<evidence type="ECO:0000256" key="2">
    <source>
        <dbReference type="SAM" id="Phobius"/>
    </source>
</evidence>
<dbReference type="PANTHER" id="PTHR24299">
    <property type="entry name" value="CYTOCHROME P450 FAMILY 1"/>
    <property type="match status" value="1"/>
</dbReference>
<dbReference type="Gene3D" id="1.10.630.10">
    <property type="entry name" value="Cytochrome P450"/>
    <property type="match status" value="1"/>
</dbReference>
<sequence length="120" mass="13661">MSLLITLLSENLASIFLFVVSVALLRRWQKKTNLPPGPKPWPIVGNLPLLMKGDKRDVFRELRRKYGDLVNLRVGARNILLVSGSEMLHKVFVTNGRDFDKRPQVFSVLKVGQGRGNNFF</sequence>
<dbReference type="AlphaFoldDB" id="A0AAV4GMB1"/>
<evidence type="ECO:0000256" key="1">
    <source>
        <dbReference type="ARBA" id="ARBA00010617"/>
    </source>
</evidence>
<keyword evidence="2" id="KW-0812">Transmembrane</keyword>
<accession>A0AAV4GMB1</accession>
<feature type="transmembrane region" description="Helical" evidence="2">
    <location>
        <begin position="6"/>
        <end position="25"/>
    </location>
</feature>
<dbReference type="GO" id="GO:0004497">
    <property type="term" value="F:monooxygenase activity"/>
    <property type="evidence" value="ECO:0007669"/>
    <property type="project" value="InterPro"/>
</dbReference>
<protein>
    <submittedName>
        <fullName evidence="3">Cytochrome P450 1B1</fullName>
    </submittedName>
</protein>
<dbReference type="SUPFAM" id="SSF48264">
    <property type="entry name" value="Cytochrome P450"/>
    <property type="match status" value="1"/>
</dbReference>
<dbReference type="PRINTS" id="PR00463">
    <property type="entry name" value="EP450I"/>
</dbReference>
<dbReference type="Proteomes" id="UP000762676">
    <property type="component" value="Unassembled WGS sequence"/>
</dbReference>
<dbReference type="InterPro" id="IPR002401">
    <property type="entry name" value="Cyt_P450_E_grp-I"/>
</dbReference>
<dbReference type="GO" id="GO:0020037">
    <property type="term" value="F:heme binding"/>
    <property type="evidence" value="ECO:0007669"/>
    <property type="project" value="InterPro"/>
</dbReference>
<evidence type="ECO:0000313" key="3">
    <source>
        <dbReference type="EMBL" id="GFR86459.1"/>
    </source>
</evidence>
<comment type="similarity">
    <text evidence="1">Belongs to the cytochrome P450 family.</text>
</comment>
<dbReference type="Pfam" id="PF00067">
    <property type="entry name" value="p450"/>
    <property type="match status" value="1"/>
</dbReference>
<organism evidence="3 4">
    <name type="scientific">Elysia marginata</name>
    <dbReference type="NCBI Taxonomy" id="1093978"/>
    <lineage>
        <taxon>Eukaryota</taxon>
        <taxon>Metazoa</taxon>
        <taxon>Spiralia</taxon>
        <taxon>Lophotrochozoa</taxon>
        <taxon>Mollusca</taxon>
        <taxon>Gastropoda</taxon>
        <taxon>Heterobranchia</taxon>
        <taxon>Euthyneura</taxon>
        <taxon>Panpulmonata</taxon>
        <taxon>Sacoglossa</taxon>
        <taxon>Placobranchoidea</taxon>
        <taxon>Plakobranchidae</taxon>
        <taxon>Elysia</taxon>
    </lineage>
</organism>
<dbReference type="GO" id="GO:0016705">
    <property type="term" value="F:oxidoreductase activity, acting on paired donors, with incorporation or reduction of molecular oxygen"/>
    <property type="evidence" value="ECO:0007669"/>
    <property type="project" value="InterPro"/>
</dbReference>
<keyword evidence="4" id="KW-1185">Reference proteome</keyword>
<dbReference type="EMBL" id="BMAT01012127">
    <property type="protein sequence ID" value="GFR86459.1"/>
    <property type="molecule type" value="Genomic_DNA"/>
</dbReference>
<comment type="caution">
    <text evidence="3">The sequence shown here is derived from an EMBL/GenBank/DDBJ whole genome shotgun (WGS) entry which is preliminary data.</text>
</comment>
<dbReference type="InterPro" id="IPR036396">
    <property type="entry name" value="Cyt_P450_sf"/>
</dbReference>
<proteinExistence type="inferred from homology"/>
<dbReference type="InterPro" id="IPR001128">
    <property type="entry name" value="Cyt_P450"/>
</dbReference>
<keyword evidence="2" id="KW-1133">Transmembrane helix</keyword>
<keyword evidence="2" id="KW-0472">Membrane</keyword>